<gene>
    <name evidence="1" type="ORF">GCM10011333_09520</name>
</gene>
<name>A0A8J2TWL1_9MICO</name>
<sequence length="189" mass="20253">MPATVFDHSEPDRFIVGTVGLPGERTFYLQAKSGRRITSVIVEKEQASVLAERMDALLDLVLAKQPGGAGVPAEPLPELVDNAELSTPIEPEFRVGTMSLAWDTGTDRLVLECFELSQADAEAGESLSPDDESGVDRDVLRVSLDGARAREFVRRAEQVVSAGRGDCPLCSLPLDAGGHLCPRANGIPR</sequence>
<protein>
    <recommendedName>
        <fullName evidence="3">Repeat protein (TIGR03847 family)</fullName>
    </recommendedName>
</protein>
<dbReference type="Pfam" id="PF11290">
    <property type="entry name" value="DUF3090"/>
    <property type="match status" value="1"/>
</dbReference>
<dbReference type="InterPro" id="IPR021441">
    <property type="entry name" value="DUF3090"/>
</dbReference>
<evidence type="ECO:0008006" key="3">
    <source>
        <dbReference type="Google" id="ProtNLM"/>
    </source>
</evidence>
<dbReference type="RefSeq" id="WP_188549780.1">
    <property type="nucleotide sequence ID" value="NZ_BMFY01000003.1"/>
</dbReference>
<dbReference type="EMBL" id="BMFY01000003">
    <property type="protein sequence ID" value="GGA08689.1"/>
    <property type="molecule type" value="Genomic_DNA"/>
</dbReference>
<keyword evidence="2" id="KW-1185">Reference proteome</keyword>
<reference evidence="1" key="1">
    <citation type="journal article" date="2014" name="Int. J. Syst. Evol. Microbiol.">
        <title>Complete genome sequence of Corynebacterium casei LMG S-19264T (=DSM 44701T), isolated from a smear-ripened cheese.</title>
        <authorList>
            <consortium name="US DOE Joint Genome Institute (JGI-PGF)"/>
            <person name="Walter F."/>
            <person name="Albersmeier A."/>
            <person name="Kalinowski J."/>
            <person name="Ruckert C."/>
        </authorList>
    </citation>
    <scope>NUCLEOTIDE SEQUENCE</scope>
    <source>
        <strain evidence="1">CGMCC 1.12785</strain>
    </source>
</reference>
<organism evidence="1 2">
    <name type="scientific">Sediminivirga luteola</name>
    <dbReference type="NCBI Taxonomy" id="1774748"/>
    <lineage>
        <taxon>Bacteria</taxon>
        <taxon>Bacillati</taxon>
        <taxon>Actinomycetota</taxon>
        <taxon>Actinomycetes</taxon>
        <taxon>Micrococcales</taxon>
        <taxon>Brevibacteriaceae</taxon>
        <taxon>Sediminivirga</taxon>
    </lineage>
</organism>
<dbReference type="NCBIfam" id="TIGR03847">
    <property type="entry name" value="conserved hypothetical protein"/>
    <property type="match status" value="1"/>
</dbReference>
<dbReference type="Proteomes" id="UP000616114">
    <property type="component" value="Unassembled WGS sequence"/>
</dbReference>
<reference evidence="1" key="2">
    <citation type="submission" date="2020-09" db="EMBL/GenBank/DDBJ databases">
        <authorList>
            <person name="Sun Q."/>
            <person name="Zhou Y."/>
        </authorList>
    </citation>
    <scope>NUCLEOTIDE SEQUENCE</scope>
    <source>
        <strain evidence="1">CGMCC 1.12785</strain>
    </source>
</reference>
<evidence type="ECO:0000313" key="2">
    <source>
        <dbReference type="Proteomes" id="UP000616114"/>
    </source>
</evidence>
<proteinExistence type="predicted"/>
<evidence type="ECO:0000313" key="1">
    <source>
        <dbReference type="EMBL" id="GGA08689.1"/>
    </source>
</evidence>
<accession>A0A8J2TWL1</accession>
<comment type="caution">
    <text evidence="1">The sequence shown here is derived from an EMBL/GenBank/DDBJ whole genome shotgun (WGS) entry which is preliminary data.</text>
</comment>
<dbReference type="AlphaFoldDB" id="A0A8J2TWL1"/>